<dbReference type="InterPro" id="IPR036770">
    <property type="entry name" value="Ankyrin_rpt-contain_sf"/>
</dbReference>
<dbReference type="Pfam" id="PF14479">
    <property type="entry name" value="HeLo"/>
    <property type="match status" value="1"/>
</dbReference>
<dbReference type="SUPFAM" id="SSF48403">
    <property type="entry name" value="Ankyrin repeat"/>
    <property type="match status" value="3"/>
</dbReference>
<feature type="repeat" description="ANK" evidence="3">
    <location>
        <begin position="861"/>
        <end position="893"/>
    </location>
</feature>
<dbReference type="Pfam" id="PF12796">
    <property type="entry name" value="Ank_2"/>
    <property type="match status" value="7"/>
</dbReference>
<dbReference type="PANTHER" id="PTHR24123:SF33">
    <property type="entry name" value="PROTEIN HOS4"/>
    <property type="match status" value="1"/>
</dbReference>
<dbReference type="PROSITE" id="PS50088">
    <property type="entry name" value="ANK_REPEAT"/>
    <property type="match status" value="21"/>
</dbReference>
<dbReference type="PRINTS" id="PR01415">
    <property type="entry name" value="ANKYRIN"/>
</dbReference>
<feature type="repeat" description="ANK" evidence="3">
    <location>
        <begin position="762"/>
        <end position="794"/>
    </location>
</feature>
<evidence type="ECO:0000259" key="6">
    <source>
        <dbReference type="Pfam" id="PF24883"/>
    </source>
</evidence>
<dbReference type="Gene3D" id="3.40.50.300">
    <property type="entry name" value="P-loop containing nucleotide triphosphate hydrolases"/>
    <property type="match status" value="1"/>
</dbReference>
<evidence type="ECO:0000313" key="7">
    <source>
        <dbReference type="EMBL" id="OBR04095.1"/>
    </source>
</evidence>
<dbReference type="PROSITE" id="PS50297">
    <property type="entry name" value="ANK_REP_REGION"/>
    <property type="match status" value="21"/>
</dbReference>
<feature type="repeat" description="ANK" evidence="3">
    <location>
        <begin position="1387"/>
        <end position="1419"/>
    </location>
</feature>
<feature type="repeat" description="ANK" evidence="3">
    <location>
        <begin position="1222"/>
        <end position="1254"/>
    </location>
</feature>
<dbReference type="Pfam" id="PF00023">
    <property type="entry name" value="Ank"/>
    <property type="match status" value="3"/>
</dbReference>
<accession>A0A1B7XWG6</accession>
<feature type="repeat" description="ANK" evidence="3">
    <location>
        <begin position="1454"/>
        <end position="1486"/>
    </location>
</feature>
<gene>
    <name evidence="7" type="ORF">CH63R_13222</name>
</gene>
<feature type="compositionally biased region" description="Polar residues" evidence="4">
    <location>
        <begin position="1547"/>
        <end position="1560"/>
    </location>
</feature>
<feature type="repeat" description="ANK" evidence="3">
    <location>
        <begin position="1420"/>
        <end position="1443"/>
    </location>
</feature>
<feature type="repeat" description="ANK" evidence="3">
    <location>
        <begin position="961"/>
        <end position="993"/>
    </location>
</feature>
<keyword evidence="2 3" id="KW-0040">ANK repeat</keyword>
<dbReference type="Proteomes" id="UP000092177">
    <property type="component" value="Chromosome 9"/>
</dbReference>
<dbReference type="Gene3D" id="1.25.40.20">
    <property type="entry name" value="Ankyrin repeat-containing domain"/>
    <property type="match status" value="11"/>
</dbReference>
<feature type="domain" description="Prion-inhibition and propagation HeLo" evidence="5">
    <location>
        <begin position="5"/>
        <end position="189"/>
    </location>
</feature>
<feature type="repeat" description="ANK" evidence="3">
    <location>
        <begin position="894"/>
        <end position="926"/>
    </location>
</feature>
<feature type="repeat" description="ANK" evidence="3">
    <location>
        <begin position="1157"/>
        <end position="1189"/>
    </location>
</feature>
<sequence>MEPIGLAVGVAGLAGLFSSCLEAVERFDSYKNFDRDSRSLTTQLDAAKHLLEQWGRAVGIENGKMSDNHHPALDNEKTLEVVRKLLSSIQDFFGGPDDVALQIATSTDRDFLKSGPLPSRWTKHSRHRAPADSKWKMASWALSGKSKRTKHVQTVTSLVQYLYILVPINDTKEIQAGQKSSATDIRDTSSHEHLWLATIQAFIDKTEDEMIAETKRDLCAWLGSPSPNDLYDDSIQKRLDGTCEWILERDNVLGWLSPDISPDSASLLWINGPAGFGKTVLCAKLVEILSSKPQTPVAHFFLSSKFEGRDDPYAAVRSWVTTVSFSSPTALDVVHRKRLVQHEQVATRATIMKLFREVLQAVPFCTFVLDGLDECTWLGENRNDGDSVVRFLNELRQSITDTTARILVVSRNEPEIRQGLLQFPGFSEYAISPEDVRDDNVAYSRSIVNSKLPNKDEPTRLSISRKMADRSNGQFQWIKMQEGFLRKGRNKKQLEKDIDETPAGLDRLYDRTWERIERLRDAEKNRAFSLLRWAAFALRPLTVCEITEAVLINDDCDDLPLDELPDSVDEDYIESEILGLCGSLVEVRGTQPDSSPGSRKIHLTHFSVKQYLLYKIPSQGAILFANETLRASNETLEAVILAKLCLRYISFQRVWDDFSAEDDNRVGASFRNYAAEYWHQHTDLSKADDEPLVEAMNTLFDGRAKTWESWRKWFDLYGEDLDPEATETAASPLYYASRLGLTEVVKHLIQHCKHNPNESLESGRAALVVACERGSLEVAQTLLEAGTKVNVTGYRGRTPLYSASMNGHLEVLKLILEKGGDLTVANAGGWTPLHIAADNGHLEVVILLLAKGAEVAVADKDGWTPLNSAAAEGYVEVVRLLLDRGADMTVANKDGWTPLISAADEGHVEVVRLLLDRGADMTVADDDDGWTPLILAASNGHVEVVRLLLERGADISATNNNGWTPLNLAAVNGYVEVVRLLLDMGADMTVAGEGWTPLSSAADSGHIEVVRLLLERGADIAVVDNGGWAPLIVAANKGHIEVVRLLLDMGADMTVADGDWTPLIVAAGEGHIEVVKLLLEKGADISAATKNGWTTLLSAADNGHLEIISLLITRGADIAVVDNSGLAPLIVAANKGHIEVVKLLLEKGADISVATKNGWTALIAAAFQGHIEVVRLLLERGADISVVNADGCSSLGFASHGHLDVVKLLLDKGANVAVASTDGWTPLIIASRNGHPDIVRLLLDKGANITDAMKDGSTALEFAARNGHDLVVELLLNNGAGFAVINNTGKTPLHSASANGHIKVAKLLLKKGASPAAKTHNGWTSLHIASQNGHIEVAKLLLEKGASPAAKIHNFGTPLHLASKNGHIEVAKLLLEKGASPTAEDHDGWTSLHSASANGHIKVDKLLISKGAEIFVAENRGWTPLHVASLKGFSELVRLFLERFPDHTDARDDIGRTPLFFAAMQGHSEVVKLLLSRLASANAMDCYNATALIAAARDGHAGVVELLLNENGIWFNHRDKLGRSALCWARQSGDVQTIELLFKHSQGTTEAQPGHENTPTGDRAASFKPDSSICDVGKGIGAPCSAETTCNFAES</sequence>
<dbReference type="SMART" id="SM00248">
    <property type="entry name" value="ANK"/>
    <property type="match status" value="25"/>
</dbReference>
<feature type="repeat" description="ANK" evidence="3">
    <location>
        <begin position="1124"/>
        <end position="1156"/>
    </location>
</feature>
<dbReference type="GeneID" id="28872303"/>
<organism evidence="7 8">
    <name type="scientific">Colletotrichum higginsianum (strain IMI 349063)</name>
    <name type="common">Crucifer anthracnose fungus</name>
    <dbReference type="NCBI Taxonomy" id="759273"/>
    <lineage>
        <taxon>Eukaryota</taxon>
        <taxon>Fungi</taxon>
        <taxon>Dikarya</taxon>
        <taxon>Ascomycota</taxon>
        <taxon>Pezizomycotina</taxon>
        <taxon>Sordariomycetes</taxon>
        <taxon>Hypocreomycetidae</taxon>
        <taxon>Glomerellales</taxon>
        <taxon>Glomerellaceae</taxon>
        <taxon>Colletotrichum</taxon>
        <taxon>Colletotrichum destructivum species complex</taxon>
    </lineage>
</organism>
<dbReference type="InterPro" id="IPR051165">
    <property type="entry name" value="Multifunctional_ANK_Repeat"/>
</dbReference>
<dbReference type="Pfam" id="PF24883">
    <property type="entry name" value="NPHP3_N"/>
    <property type="match status" value="1"/>
</dbReference>
<reference evidence="8" key="1">
    <citation type="journal article" date="2017" name="BMC Genomics">
        <title>Gapless genome assembly of Colletotrichum higginsianum reveals chromosome structure and association of transposable elements with secondary metabolite gene clusters.</title>
        <authorList>
            <person name="Dallery J.-F."/>
            <person name="Lapalu N."/>
            <person name="Zampounis A."/>
            <person name="Pigne S."/>
            <person name="Luyten I."/>
            <person name="Amselem J."/>
            <person name="Wittenberg A.H.J."/>
            <person name="Zhou S."/>
            <person name="de Queiroz M.V."/>
            <person name="Robin G.P."/>
            <person name="Auger A."/>
            <person name="Hainaut M."/>
            <person name="Henrissat B."/>
            <person name="Kim K.-T."/>
            <person name="Lee Y.-H."/>
            <person name="Lespinet O."/>
            <person name="Schwartz D.C."/>
            <person name="Thon M.R."/>
            <person name="O'Connell R.J."/>
        </authorList>
    </citation>
    <scope>NUCLEOTIDE SEQUENCE [LARGE SCALE GENOMIC DNA]</scope>
    <source>
        <strain evidence="8">IMI 349063</strain>
    </source>
</reference>
<dbReference type="PANTHER" id="PTHR24123">
    <property type="entry name" value="ANKYRIN REPEAT-CONTAINING"/>
    <property type="match status" value="1"/>
</dbReference>
<dbReference type="Pfam" id="PF13637">
    <property type="entry name" value="Ank_4"/>
    <property type="match status" value="1"/>
</dbReference>
<dbReference type="SUPFAM" id="SSF52540">
    <property type="entry name" value="P-loop containing nucleoside triphosphate hydrolases"/>
    <property type="match status" value="1"/>
</dbReference>
<evidence type="ECO:0000256" key="2">
    <source>
        <dbReference type="ARBA" id="ARBA00023043"/>
    </source>
</evidence>
<feature type="region of interest" description="Disordered" evidence="4">
    <location>
        <begin position="1547"/>
        <end position="1566"/>
    </location>
</feature>
<comment type="caution">
    <text evidence="7">The sequence shown here is derived from an EMBL/GenBank/DDBJ whole genome shotgun (WGS) entry which is preliminary data.</text>
</comment>
<feature type="repeat" description="ANK" evidence="3">
    <location>
        <begin position="1091"/>
        <end position="1123"/>
    </location>
</feature>
<keyword evidence="1" id="KW-0677">Repeat</keyword>
<name>A0A1B7XWG6_COLHI</name>
<feature type="domain" description="Nephrocystin 3-like N-terminal" evidence="6">
    <location>
        <begin position="241"/>
        <end position="411"/>
    </location>
</feature>
<dbReference type="InterPro" id="IPR038305">
    <property type="entry name" value="HeLo_sf"/>
</dbReference>
<feature type="repeat" description="ANK" evidence="3">
    <location>
        <begin position="1026"/>
        <end position="1058"/>
    </location>
</feature>
<feature type="repeat" description="ANK" evidence="3">
    <location>
        <begin position="1058"/>
        <end position="1090"/>
    </location>
</feature>
<feature type="repeat" description="ANK" evidence="3">
    <location>
        <begin position="1288"/>
        <end position="1320"/>
    </location>
</feature>
<dbReference type="InterPro" id="IPR029498">
    <property type="entry name" value="HeLo_dom"/>
</dbReference>
<evidence type="ECO:0000256" key="3">
    <source>
        <dbReference type="PROSITE-ProRule" id="PRU00023"/>
    </source>
</evidence>
<feature type="repeat" description="ANK" evidence="3">
    <location>
        <begin position="795"/>
        <end position="827"/>
    </location>
</feature>
<dbReference type="Pfam" id="PF13606">
    <property type="entry name" value="Ank_3"/>
    <property type="match status" value="1"/>
</dbReference>
<feature type="repeat" description="ANK" evidence="3">
    <location>
        <begin position="928"/>
        <end position="960"/>
    </location>
</feature>
<dbReference type="InterPro" id="IPR027417">
    <property type="entry name" value="P-loop_NTPase"/>
</dbReference>
<proteinExistence type="predicted"/>
<dbReference type="InterPro" id="IPR002110">
    <property type="entry name" value="Ankyrin_rpt"/>
</dbReference>
<dbReference type="InterPro" id="IPR056884">
    <property type="entry name" value="NPHP3-like_N"/>
</dbReference>
<protein>
    <submittedName>
        <fullName evidence="7">Ankyrin repeat domain-containing protein 52</fullName>
    </submittedName>
</protein>
<feature type="repeat" description="ANK" evidence="3">
    <location>
        <begin position="828"/>
        <end position="860"/>
    </location>
</feature>
<feature type="repeat" description="ANK" evidence="3">
    <location>
        <begin position="1255"/>
        <end position="1287"/>
    </location>
</feature>
<keyword evidence="8" id="KW-1185">Reference proteome</keyword>
<evidence type="ECO:0000259" key="5">
    <source>
        <dbReference type="Pfam" id="PF14479"/>
    </source>
</evidence>
<dbReference type="VEuPathDB" id="FungiDB:CH63R_13222"/>
<evidence type="ECO:0000313" key="8">
    <source>
        <dbReference type="Proteomes" id="UP000092177"/>
    </source>
</evidence>
<feature type="repeat" description="ANK" evidence="3">
    <location>
        <begin position="1321"/>
        <end position="1353"/>
    </location>
</feature>
<dbReference type="OrthoDB" id="539213at2759"/>
<feature type="repeat" description="ANK" evidence="3">
    <location>
        <begin position="1354"/>
        <end position="1386"/>
    </location>
</feature>
<dbReference type="RefSeq" id="XP_018152613.1">
    <property type="nucleotide sequence ID" value="XM_018308196.1"/>
</dbReference>
<evidence type="ECO:0000256" key="4">
    <source>
        <dbReference type="SAM" id="MobiDB-lite"/>
    </source>
</evidence>
<feature type="repeat" description="ANK" evidence="3">
    <location>
        <begin position="993"/>
        <end position="1025"/>
    </location>
</feature>
<dbReference type="EMBL" id="LTAN01000009">
    <property type="protein sequence ID" value="OBR04095.1"/>
    <property type="molecule type" value="Genomic_DNA"/>
</dbReference>
<dbReference type="Gene3D" id="1.20.120.1020">
    <property type="entry name" value="Prion-inhibition and propagation, HeLo domain"/>
    <property type="match status" value="1"/>
</dbReference>
<dbReference type="KEGG" id="chig:CH63R_13222"/>
<evidence type="ECO:0000256" key="1">
    <source>
        <dbReference type="ARBA" id="ARBA00022737"/>
    </source>
</evidence>